<comment type="caution">
    <text evidence="9">The sequence shown here is derived from an EMBL/GenBank/DDBJ whole genome shotgun (WGS) entry which is preliminary data.</text>
</comment>
<proteinExistence type="inferred from homology"/>
<dbReference type="InterPro" id="IPR016162">
    <property type="entry name" value="Ald_DH_N"/>
</dbReference>
<dbReference type="FunFam" id="3.40.309.10:FF:000013">
    <property type="entry name" value="N-succinylglutamate 5-semialdehyde dehydrogenase"/>
    <property type="match status" value="1"/>
</dbReference>
<keyword evidence="3 6" id="KW-0520">NAD</keyword>
<reference evidence="9 10" key="1">
    <citation type="submission" date="2016-04" db="EMBL/GenBank/DDBJ databases">
        <title>ATOL: Assembling a taxonomically balanced genome-scale reconstruction of the evolutionary history of the Enterobacteriaceae.</title>
        <authorList>
            <person name="Plunkett G.III."/>
            <person name="Neeno-Eckwall E.C."/>
            <person name="Glasner J.D."/>
            <person name="Perna N.T."/>
        </authorList>
    </citation>
    <scope>NUCLEOTIDE SEQUENCE [LARGE SCALE GENOMIC DNA]</scope>
    <source>
        <strain evidence="9 10">ATCC 51603</strain>
    </source>
</reference>
<dbReference type="InterPro" id="IPR016160">
    <property type="entry name" value="Ald_DH_CS_CYS"/>
</dbReference>
<feature type="active site" evidence="6 7">
    <location>
        <position position="243"/>
    </location>
</feature>
<dbReference type="HAMAP" id="MF_01174">
    <property type="entry name" value="Aldedh_AstD"/>
    <property type="match status" value="1"/>
</dbReference>
<comment type="function">
    <text evidence="6">Catalyzes the NAD-dependent reduction of succinylglutamate semialdehyde into succinylglutamate.</text>
</comment>
<gene>
    <name evidence="6" type="primary">astD</name>
    <name evidence="9" type="ORF">M989_02728</name>
</gene>
<evidence type="ECO:0000256" key="6">
    <source>
        <dbReference type="HAMAP-Rule" id="MF_01174"/>
    </source>
</evidence>
<name>A0A1B7JVW3_9ENTR</name>
<evidence type="ECO:0000256" key="2">
    <source>
        <dbReference type="ARBA" id="ARBA00023002"/>
    </source>
</evidence>
<dbReference type="AlphaFoldDB" id="A0A1B7JVW3"/>
<dbReference type="PROSITE" id="PS00070">
    <property type="entry name" value="ALDEHYDE_DEHYDR_CYS"/>
    <property type="match status" value="1"/>
</dbReference>
<dbReference type="InterPro" id="IPR050740">
    <property type="entry name" value="Aldehyde_DH_Superfamily"/>
</dbReference>
<dbReference type="CDD" id="cd07095">
    <property type="entry name" value="ALDH_SGSD_AstD"/>
    <property type="match status" value="1"/>
</dbReference>
<dbReference type="InterPro" id="IPR029510">
    <property type="entry name" value="Ald_DH_CS_GLU"/>
</dbReference>
<evidence type="ECO:0000259" key="8">
    <source>
        <dbReference type="Pfam" id="PF00171"/>
    </source>
</evidence>
<dbReference type="FunFam" id="3.40.605.10:FF:000010">
    <property type="entry name" value="N-succinylglutamate 5-semialdehyde dehydrogenase"/>
    <property type="match status" value="1"/>
</dbReference>
<dbReference type="Gene3D" id="3.40.605.10">
    <property type="entry name" value="Aldehyde Dehydrogenase, Chain A, domain 1"/>
    <property type="match status" value="1"/>
</dbReference>
<dbReference type="EMBL" id="LXEU01000052">
    <property type="protein sequence ID" value="OAT52059.1"/>
    <property type="molecule type" value="Genomic_DNA"/>
</dbReference>
<dbReference type="GO" id="GO:0043824">
    <property type="term" value="F:succinylglutamate-semialdehyde dehydrogenase activity"/>
    <property type="evidence" value="ECO:0007669"/>
    <property type="project" value="UniProtKB-EC"/>
</dbReference>
<dbReference type="GO" id="GO:0019545">
    <property type="term" value="P:L-arginine catabolic process to succinate"/>
    <property type="evidence" value="ECO:0007669"/>
    <property type="project" value="UniProtKB-UniRule"/>
</dbReference>
<comment type="pathway">
    <text evidence="4 6">Amino-acid degradation; L-arginine degradation via AST pathway; L-glutamate and succinate from L-arginine: step 4/5.</text>
</comment>
<keyword evidence="10" id="KW-1185">Reference proteome</keyword>
<dbReference type="SUPFAM" id="SSF53720">
    <property type="entry name" value="ALDH-like"/>
    <property type="match status" value="1"/>
</dbReference>
<evidence type="ECO:0000313" key="9">
    <source>
        <dbReference type="EMBL" id="OAT52059.1"/>
    </source>
</evidence>
<dbReference type="EC" id="1.2.1.71" evidence="6"/>
<feature type="binding site" evidence="6">
    <location>
        <begin position="220"/>
        <end position="225"/>
    </location>
    <ligand>
        <name>NAD(+)</name>
        <dbReference type="ChEBI" id="CHEBI:57540"/>
    </ligand>
</feature>
<organism evidence="9 10">
    <name type="scientific">Kluyvera georgiana ATCC 51603</name>
    <dbReference type="NCBI Taxonomy" id="1354264"/>
    <lineage>
        <taxon>Bacteria</taxon>
        <taxon>Pseudomonadati</taxon>
        <taxon>Pseudomonadota</taxon>
        <taxon>Gammaproteobacteria</taxon>
        <taxon>Enterobacterales</taxon>
        <taxon>Enterobacteriaceae</taxon>
        <taxon>Kluyvera</taxon>
    </lineage>
</organism>
<dbReference type="Gene3D" id="3.40.309.10">
    <property type="entry name" value="Aldehyde Dehydrogenase, Chain A, domain 2"/>
    <property type="match status" value="1"/>
</dbReference>
<dbReference type="InterPro" id="IPR016163">
    <property type="entry name" value="Ald_DH_C"/>
</dbReference>
<dbReference type="UniPathway" id="UPA00185">
    <property type="reaction ID" value="UER00282"/>
</dbReference>
<sequence>MSLWINGKWLIGEGPRRQRTNPVSGETVWQGHDASALQVESAVDAARQAFPAWAKRAFSERQQMVETFASLLEANKAALTETIARETAKPRWEAATEVAAMINKIAISVKAYHSRTGESHADMADGAATLRHRPHGVLAVFGPYNFPGHLPNGHIVPALLAGNTLVFKPSELAPDCALAVVKLWEQAGLPPGVLNLVQGGRETGEALSVQPGLDGMLFTGSSATGFHLHRQLAGQPQKMLALEMGGNNPLIVDEPTDIDAAVHLTIQSAFITAGQRCTCARRLLVKRGALGDAFLQRLVEVSGRIIPAAWDAEPQPFIGGLISAQAAERVHQAWQMQVEHGGVTLLAPRLLQPGTSLLTPGIVELSEAHDIADEEVFGPLLGVWRYDDFDQAIALANATRYGLSCGLISPERDKFERLLLEARAGIVNWNKPLTGAASTAPFGGVGASGNHRPGAWYAADYCAWPMASLEAPTATLPATLNPGLDFQREVPS</sequence>
<dbReference type="PANTHER" id="PTHR43353">
    <property type="entry name" value="SUCCINATE-SEMIALDEHYDE DEHYDROGENASE, MITOCHONDRIAL"/>
    <property type="match status" value="1"/>
</dbReference>
<dbReference type="NCBIfam" id="TIGR03240">
    <property type="entry name" value="arg_catab_astD"/>
    <property type="match status" value="1"/>
</dbReference>
<comment type="similarity">
    <text evidence="5 6">Belongs to the aldehyde dehydrogenase family. AstD subfamily.</text>
</comment>
<dbReference type="PROSITE" id="PS00687">
    <property type="entry name" value="ALDEHYDE_DEHYDR_GLU"/>
    <property type="match status" value="1"/>
</dbReference>
<dbReference type="Proteomes" id="UP000078386">
    <property type="component" value="Unassembled WGS sequence"/>
</dbReference>
<feature type="active site" evidence="6">
    <location>
        <position position="277"/>
    </location>
</feature>
<protein>
    <recommendedName>
        <fullName evidence="6">N-succinylglutamate 5-semialdehyde dehydrogenase</fullName>
        <ecNumber evidence="6">1.2.1.71</ecNumber>
    </recommendedName>
    <alternativeName>
        <fullName evidence="6">Succinylglutamic semialdehyde dehydrogenase</fullName>
        <shortName evidence="6">SGSD</shortName>
    </alternativeName>
</protein>
<dbReference type="PANTHER" id="PTHR43353:SF5">
    <property type="entry name" value="SUCCINATE-SEMIALDEHYDE DEHYDROGENASE, MITOCHONDRIAL"/>
    <property type="match status" value="1"/>
</dbReference>
<dbReference type="PATRIC" id="fig|1354264.4.peg.2848"/>
<dbReference type="GO" id="GO:0019544">
    <property type="term" value="P:L-arginine catabolic process to L-glutamate"/>
    <property type="evidence" value="ECO:0007669"/>
    <property type="project" value="UniProtKB-UniRule"/>
</dbReference>
<evidence type="ECO:0000256" key="5">
    <source>
        <dbReference type="ARBA" id="ARBA00061706"/>
    </source>
</evidence>
<evidence type="ECO:0000313" key="10">
    <source>
        <dbReference type="Proteomes" id="UP000078386"/>
    </source>
</evidence>
<keyword evidence="1 6" id="KW-0056">Arginine metabolism</keyword>
<evidence type="ECO:0000256" key="7">
    <source>
        <dbReference type="PROSITE-ProRule" id="PRU10007"/>
    </source>
</evidence>
<evidence type="ECO:0000256" key="3">
    <source>
        <dbReference type="ARBA" id="ARBA00023027"/>
    </source>
</evidence>
<keyword evidence="2 6" id="KW-0560">Oxidoreductase</keyword>
<dbReference type="RefSeq" id="WP_064546194.1">
    <property type="nucleotide sequence ID" value="NZ_LXEU01000052.1"/>
</dbReference>
<dbReference type="InterPro" id="IPR016161">
    <property type="entry name" value="Ald_DH/histidinol_DH"/>
</dbReference>
<accession>A0A1B7JVW3</accession>
<dbReference type="Pfam" id="PF00171">
    <property type="entry name" value="Aldedh"/>
    <property type="match status" value="1"/>
</dbReference>
<dbReference type="InterPro" id="IPR017649">
    <property type="entry name" value="SuccinylGlu_semiald_DH_AstD"/>
</dbReference>
<comment type="catalytic activity">
    <reaction evidence="6">
        <text>N-succinyl-L-glutamate 5-semialdehyde + NAD(+) + H2O = N-succinyl-L-glutamate + NADH + 2 H(+)</text>
        <dbReference type="Rhea" id="RHEA:10812"/>
        <dbReference type="ChEBI" id="CHEBI:15377"/>
        <dbReference type="ChEBI" id="CHEBI:15378"/>
        <dbReference type="ChEBI" id="CHEBI:57540"/>
        <dbReference type="ChEBI" id="CHEBI:57945"/>
        <dbReference type="ChEBI" id="CHEBI:58520"/>
        <dbReference type="ChEBI" id="CHEBI:58763"/>
        <dbReference type="EC" id="1.2.1.71"/>
    </reaction>
</comment>
<evidence type="ECO:0000256" key="4">
    <source>
        <dbReference type="ARBA" id="ARBA00060531"/>
    </source>
</evidence>
<feature type="domain" description="Aldehyde dehydrogenase" evidence="8">
    <location>
        <begin position="16"/>
        <end position="459"/>
    </location>
</feature>
<evidence type="ECO:0000256" key="1">
    <source>
        <dbReference type="ARBA" id="ARBA00022503"/>
    </source>
</evidence>
<dbReference type="NCBIfam" id="NF006992">
    <property type="entry name" value="PRK09457.1"/>
    <property type="match status" value="1"/>
</dbReference>
<dbReference type="InterPro" id="IPR015590">
    <property type="entry name" value="Aldehyde_DH_dom"/>
</dbReference>